<feature type="binding site" evidence="1">
    <location>
        <position position="223"/>
    </location>
    <ligand>
        <name>Mg(2+)</name>
        <dbReference type="ChEBI" id="CHEBI:18420"/>
        <label>3</label>
    </ligand>
</feature>
<keyword evidence="1" id="KW-0460">Magnesium</keyword>
<dbReference type="Proteomes" id="UP001442841">
    <property type="component" value="Chromosome"/>
</dbReference>
<keyword evidence="6" id="KW-1185">Reference proteome</keyword>
<feature type="region of interest" description="Disordered" evidence="2">
    <location>
        <begin position="306"/>
        <end position="326"/>
    </location>
</feature>
<comment type="miscellaneous">
    <text evidence="1">Reaction mechanism of ThiL seems to utilize a direct, inline transfer of the gamma-phosphate of ATP to TMP rather than a phosphorylated enzyme intermediate.</text>
</comment>
<keyword evidence="1" id="KW-0784">Thiamine biosynthesis</keyword>
<dbReference type="PIRSF" id="PIRSF005303">
    <property type="entry name" value="Thiam_monoph_kin"/>
    <property type="match status" value="1"/>
</dbReference>
<feature type="domain" description="PurM-like C-terminal" evidence="4">
    <location>
        <begin position="165"/>
        <end position="268"/>
    </location>
</feature>
<feature type="binding site" evidence="1">
    <location>
        <position position="225"/>
    </location>
    <ligand>
        <name>ATP</name>
        <dbReference type="ChEBI" id="CHEBI:30616"/>
    </ligand>
</feature>
<dbReference type="InterPro" id="IPR010918">
    <property type="entry name" value="PurM-like_C_dom"/>
</dbReference>
<dbReference type="InterPro" id="IPR036676">
    <property type="entry name" value="PurM-like_C_sf"/>
</dbReference>
<dbReference type="InterPro" id="IPR016188">
    <property type="entry name" value="PurM-like_N"/>
</dbReference>
<proteinExistence type="inferred from homology"/>
<evidence type="ECO:0000313" key="6">
    <source>
        <dbReference type="Proteomes" id="UP001442841"/>
    </source>
</evidence>
<feature type="binding site" evidence="1">
    <location>
        <position position="44"/>
    </location>
    <ligand>
        <name>Mg(2+)</name>
        <dbReference type="ChEBI" id="CHEBI:18420"/>
        <label>3</label>
    </ligand>
</feature>
<feature type="binding site" evidence="1">
    <location>
        <begin position="135"/>
        <end position="136"/>
    </location>
    <ligand>
        <name>ATP</name>
        <dbReference type="ChEBI" id="CHEBI:30616"/>
    </ligand>
</feature>
<dbReference type="HAMAP" id="MF_02128">
    <property type="entry name" value="TMP_kinase"/>
    <property type="match status" value="1"/>
</dbReference>
<feature type="binding site" evidence="1">
    <location>
        <position position="88"/>
    </location>
    <ligand>
        <name>Mg(2+)</name>
        <dbReference type="ChEBI" id="CHEBI:18420"/>
        <label>4</label>
    </ligand>
</feature>
<feature type="binding site" evidence="1">
    <location>
        <position position="226"/>
    </location>
    <ligand>
        <name>Mg(2+)</name>
        <dbReference type="ChEBI" id="CHEBI:18420"/>
        <label>5</label>
    </ligand>
</feature>
<comment type="caution">
    <text evidence="1">Lacks conserved residue(s) required for the propagation of feature annotation.</text>
</comment>
<dbReference type="SUPFAM" id="SSF55326">
    <property type="entry name" value="PurM N-terminal domain-like"/>
    <property type="match status" value="1"/>
</dbReference>
<feature type="binding site" evidence="1">
    <location>
        <position position="59"/>
    </location>
    <ligand>
        <name>Mg(2+)</name>
        <dbReference type="ChEBI" id="CHEBI:18420"/>
        <label>2</label>
    </ligand>
</feature>
<feature type="domain" description="PurM-like N-terminal" evidence="3">
    <location>
        <begin position="42"/>
        <end position="151"/>
    </location>
</feature>
<dbReference type="SUPFAM" id="SSF56042">
    <property type="entry name" value="PurM C-terminal domain-like"/>
    <property type="match status" value="1"/>
</dbReference>
<dbReference type="EC" id="2.7.4.16" evidence="1"/>
<evidence type="ECO:0000256" key="2">
    <source>
        <dbReference type="SAM" id="MobiDB-lite"/>
    </source>
</evidence>
<keyword evidence="1 5" id="KW-0808">Transferase</keyword>
<dbReference type="PANTHER" id="PTHR30270:SF0">
    <property type="entry name" value="THIAMINE-MONOPHOSPHATE KINASE"/>
    <property type="match status" value="1"/>
</dbReference>
<gene>
    <name evidence="1" type="primary">thiL</name>
    <name evidence="5" type="ORF">AADG42_11870</name>
</gene>
<feature type="binding site" evidence="1">
    <location>
        <position position="161"/>
    </location>
    <ligand>
        <name>ATP</name>
        <dbReference type="ChEBI" id="CHEBI:30616"/>
    </ligand>
</feature>
<dbReference type="Gene3D" id="3.90.650.10">
    <property type="entry name" value="PurM-like C-terminal domain"/>
    <property type="match status" value="1"/>
</dbReference>
<dbReference type="GO" id="GO:0009030">
    <property type="term" value="F:thiamine-phosphate kinase activity"/>
    <property type="evidence" value="ECO:0007669"/>
    <property type="project" value="UniProtKB-EC"/>
</dbReference>
<feature type="binding site" evidence="1">
    <location>
        <position position="57"/>
    </location>
    <ligand>
        <name>Mg(2+)</name>
        <dbReference type="ChEBI" id="CHEBI:18420"/>
        <label>4</label>
    </ligand>
</feature>
<dbReference type="PANTHER" id="PTHR30270">
    <property type="entry name" value="THIAMINE-MONOPHOSPHATE KINASE"/>
    <property type="match status" value="1"/>
</dbReference>
<reference evidence="5 6" key="1">
    <citation type="submission" date="2024-04" db="EMBL/GenBank/DDBJ databases">
        <title>Isolation of an actinomycete strain from pig manure.</title>
        <authorList>
            <person name="Gong T."/>
            <person name="Yu Z."/>
            <person name="An M."/>
            <person name="Wei C."/>
            <person name="Yang W."/>
            <person name="Liu L."/>
        </authorList>
    </citation>
    <scope>NUCLEOTIDE SEQUENCE [LARGE SCALE GENOMIC DNA]</scope>
    <source>
        <strain evidence="5 6">ZF39</strain>
    </source>
</reference>
<protein>
    <recommendedName>
        <fullName evidence="1">Thiamine-monophosphate kinase</fullName>
        <shortName evidence="1">TMP kinase</shortName>
        <shortName evidence="1">Thiamine-phosphate kinase</shortName>
        <ecNumber evidence="1">2.7.4.16</ecNumber>
    </recommendedName>
</protein>
<dbReference type="InterPro" id="IPR036921">
    <property type="entry name" value="PurM-like_N_sf"/>
</dbReference>
<dbReference type="InterPro" id="IPR006283">
    <property type="entry name" value="ThiL-like"/>
</dbReference>
<feature type="binding site" evidence="1">
    <location>
        <position position="136"/>
    </location>
    <ligand>
        <name>Mg(2+)</name>
        <dbReference type="ChEBI" id="CHEBI:18420"/>
        <label>1</label>
    </ligand>
</feature>
<name>A0ABZ3FPK4_9ACTN</name>
<evidence type="ECO:0000259" key="4">
    <source>
        <dbReference type="Pfam" id="PF02769"/>
    </source>
</evidence>
<feature type="binding site" evidence="1">
    <location>
        <position position="59"/>
    </location>
    <ligand>
        <name>Mg(2+)</name>
        <dbReference type="ChEBI" id="CHEBI:18420"/>
        <label>1</label>
    </ligand>
</feature>
<dbReference type="CDD" id="cd02194">
    <property type="entry name" value="ThiL"/>
    <property type="match status" value="1"/>
</dbReference>
<dbReference type="NCBIfam" id="TIGR01379">
    <property type="entry name" value="thiL"/>
    <property type="match status" value="1"/>
</dbReference>
<keyword evidence="1 5" id="KW-0418">Kinase</keyword>
<dbReference type="EMBL" id="CP154795">
    <property type="protein sequence ID" value="XAN07973.1"/>
    <property type="molecule type" value="Genomic_DNA"/>
</dbReference>
<feature type="binding site" evidence="1">
    <location>
        <position position="88"/>
    </location>
    <ligand>
        <name>Mg(2+)</name>
        <dbReference type="ChEBI" id="CHEBI:18420"/>
        <label>2</label>
    </ligand>
</feature>
<comment type="catalytic activity">
    <reaction evidence="1">
        <text>thiamine phosphate + ATP = thiamine diphosphate + ADP</text>
        <dbReference type="Rhea" id="RHEA:15913"/>
        <dbReference type="ChEBI" id="CHEBI:30616"/>
        <dbReference type="ChEBI" id="CHEBI:37575"/>
        <dbReference type="ChEBI" id="CHEBI:58937"/>
        <dbReference type="ChEBI" id="CHEBI:456216"/>
        <dbReference type="EC" id="2.7.4.16"/>
    </reaction>
</comment>
<comment type="similarity">
    <text evidence="1">Belongs to the thiamine-monophosphate kinase family.</text>
</comment>
<accession>A0ABZ3FPK4</accession>
<keyword evidence="1" id="KW-0479">Metal-binding</keyword>
<sequence length="326" mass="33650">MTVPPRSEPTEANTLGEVGEFGLIRSITGDLAADPRVLVGPGDDGAVVRIEGDLVISTDTVVSGVHFRPDWSLPHEVGQRAVAAAVADLIAMGSRPVALVVAFTAPADLAASWAKQCTQGMKVEAAKSGIALVGGDVTSGPVVVITVTVFGDLAGRSPILRSGARPGDEVALRGRIGWSAAGLRVLSRGFRSPRVLVDAYKVPEVVYSAGEEARTAGATSMIDVSDGLLADLGHVATASGVRVDLRRDAFTVPEPINAVAAATGADPWTFLLTGGEDHALAATFPPGSVPEGWLVIGRVAETGKTGPEVLVDGQPWADESGWDHFR</sequence>
<feature type="binding site" evidence="1">
    <location>
        <position position="322"/>
    </location>
    <ligand>
        <name>substrate</name>
    </ligand>
</feature>
<comment type="function">
    <text evidence="1">Catalyzes the ATP-dependent phosphorylation of thiamine-monophosphate (TMP) to form thiamine-pyrophosphate (TPP), the active form of vitamin B1.</text>
</comment>
<evidence type="ECO:0000259" key="3">
    <source>
        <dbReference type="Pfam" id="PF00586"/>
    </source>
</evidence>
<feature type="binding site" evidence="1">
    <location>
        <position position="58"/>
    </location>
    <ligand>
        <name>Mg(2+)</name>
        <dbReference type="ChEBI" id="CHEBI:18420"/>
        <label>1</label>
    </ligand>
</feature>
<feature type="binding site" evidence="1">
    <location>
        <position position="66"/>
    </location>
    <ligand>
        <name>substrate</name>
    </ligand>
</feature>
<dbReference type="Pfam" id="PF00586">
    <property type="entry name" value="AIRS"/>
    <property type="match status" value="1"/>
</dbReference>
<evidence type="ECO:0000313" key="5">
    <source>
        <dbReference type="EMBL" id="XAN07973.1"/>
    </source>
</evidence>
<dbReference type="Gene3D" id="3.30.1330.10">
    <property type="entry name" value="PurM-like, N-terminal domain"/>
    <property type="match status" value="1"/>
</dbReference>
<comment type="pathway">
    <text evidence="1">Cofactor biosynthesis; thiamine diphosphate biosynthesis; thiamine diphosphate from thiamine phosphate: step 1/1.</text>
</comment>
<feature type="binding site" evidence="1">
    <location>
        <position position="276"/>
    </location>
    <ligand>
        <name>substrate</name>
    </ligand>
</feature>
<keyword evidence="1" id="KW-0547">Nucleotide-binding</keyword>
<feature type="binding site" evidence="1">
    <location>
        <position position="44"/>
    </location>
    <ligand>
        <name>Mg(2+)</name>
        <dbReference type="ChEBI" id="CHEBI:18420"/>
        <label>4</label>
    </ligand>
</feature>
<organism evidence="5 6">
    <name type="scientific">Ammonicoccus fulvus</name>
    <dbReference type="NCBI Taxonomy" id="3138240"/>
    <lineage>
        <taxon>Bacteria</taxon>
        <taxon>Bacillati</taxon>
        <taxon>Actinomycetota</taxon>
        <taxon>Actinomycetes</taxon>
        <taxon>Propionibacteriales</taxon>
        <taxon>Propionibacteriaceae</taxon>
        <taxon>Ammonicoccus</taxon>
    </lineage>
</organism>
<dbReference type="Pfam" id="PF02769">
    <property type="entry name" value="AIRS_C"/>
    <property type="match status" value="1"/>
</dbReference>
<keyword evidence="1" id="KW-0067">ATP-binding</keyword>
<evidence type="ECO:0000256" key="1">
    <source>
        <dbReference type="HAMAP-Rule" id="MF_02128"/>
    </source>
</evidence>
<dbReference type="RefSeq" id="WP_425309428.1">
    <property type="nucleotide sequence ID" value="NZ_CP154795.1"/>
</dbReference>
<feature type="binding site" evidence="1">
    <location>
        <position position="88"/>
    </location>
    <ligand>
        <name>Mg(2+)</name>
        <dbReference type="ChEBI" id="CHEBI:18420"/>
        <label>3</label>
    </ligand>
</feature>
<dbReference type="NCBIfam" id="NF004351">
    <property type="entry name" value="PRK05731.1-4"/>
    <property type="match status" value="1"/>
</dbReference>